<dbReference type="GO" id="GO:0003743">
    <property type="term" value="F:translation initiation factor activity"/>
    <property type="evidence" value="ECO:0007669"/>
    <property type="project" value="UniProtKB-KW"/>
</dbReference>
<dbReference type="OrthoDB" id="15082at2759"/>
<accession>A0A3M6UMU9</accession>
<gene>
    <name evidence="4" type="ORF">pdam_00012709</name>
</gene>
<dbReference type="AlphaFoldDB" id="A0A3M6UMU9"/>
<protein>
    <recommendedName>
        <fullName evidence="6">Eukaryotic translation initiation factor 3 subunit L</fullName>
    </recommendedName>
</protein>
<comment type="caution">
    <text evidence="4">The sequence shown here is derived from an EMBL/GenBank/DDBJ whole genome shotgun (WGS) entry which is preliminary data.</text>
</comment>
<evidence type="ECO:0000313" key="4">
    <source>
        <dbReference type="EMBL" id="RMX54951.1"/>
    </source>
</evidence>
<keyword evidence="2" id="KW-0396">Initiation factor</keyword>
<evidence type="ECO:0000256" key="2">
    <source>
        <dbReference type="ARBA" id="ARBA00022540"/>
    </source>
</evidence>
<evidence type="ECO:0000256" key="1">
    <source>
        <dbReference type="ARBA" id="ARBA00022490"/>
    </source>
</evidence>
<keyword evidence="5" id="KW-1185">Reference proteome</keyword>
<proteinExistence type="predicted"/>
<dbReference type="PANTHER" id="PTHR13242:SF0">
    <property type="entry name" value="EUKARYOTIC TRANSLATION INITIATION FACTOR 3 SUBUNIT L"/>
    <property type="match status" value="1"/>
</dbReference>
<evidence type="ECO:0000313" key="5">
    <source>
        <dbReference type="Proteomes" id="UP000275408"/>
    </source>
</evidence>
<dbReference type="STRING" id="46731.A0A3M6UMU9"/>
<dbReference type="GO" id="GO:0005852">
    <property type="term" value="C:eukaryotic translation initiation factor 3 complex"/>
    <property type="evidence" value="ECO:0007669"/>
    <property type="project" value="InterPro"/>
</dbReference>
<dbReference type="Proteomes" id="UP000275408">
    <property type="component" value="Unassembled WGS sequence"/>
</dbReference>
<evidence type="ECO:0000256" key="3">
    <source>
        <dbReference type="ARBA" id="ARBA00022917"/>
    </source>
</evidence>
<dbReference type="InterPro" id="IPR019382">
    <property type="entry name" value="eIF3l"/>
</dbReference>
<reference evidence="4 5" key="1">
    <citation type="journal article" date="2018" name="Sci. Rep.">
        <title>Comparative analysis of the Pocillopora damicornis genome highlights role of immune system in coral evolution.</title>
        <authorList>
            <person name="Cunning R."/>
            <person name="Bay R.A."/>
            <person name="Gillette P."/>
            <person name="Baker A.C."/>
            <person name="Traylor-Knowles N."/>
        </authorList>
    </citation>
    <scope>NUCLEOTIDE SEQUENCE [LARGE SCALE GENOMIC DNA]</scope>
    <source>
        <strain evidence="4">RSMAS</strain>
        <tissue evidence="4">Whole animal</tissue>
    </source>
</reference>
<sequence length="189" mass="21965">MPPHCTASRLHTDEPVPLSLPNQWLWDIIDEFIYQFQAFSQYRSKLLKKGEDEVGTLRANTKIWNVHSVLNVLYSLVEKSKINHQLERYNQGGDPDSVAGEFGIHPLYKMLGYFSLIDSCYTNSLYISDMYVVFQQSLYSRVPACQITTYYYVGFAYLMMKRYQFGISSVKKEAQVFRTNHTAKLSKTI</sequence>
<dbReference type="EMBL" id="RCHS01001150">
    <property type="protein sequence ID" value="RMX54951.1"/>
    <property type="molecule type" value="Genomic_DNA"/>
</dbReference>
<evidence type="ECO:0008006" key="6">
    <source>
        <dbReference type="Google" id="ProtNLM"/>
    </source>
</evidence>
<keyword evidence="3" id="KW-0648">Protein biosynthesis</keyword>
<dbReference type="PANTHER" id="PTHR13242">
    <property type="entry name" value="EUKARYOTIC TRANSLATION INITIATION FACTOR 3"/>
    <property type="match status" value="1"/>
</dbReference>
<keyword evidence="1" id="KW-0963">Cytoplasm</keyword>
<organism evidence="4 5">
    <name type="scientific">Pocillopora damicornis</name>
    <name type="common">Cauliflower coral</name>
    <name type="synonym">Millepora damicornis</name>
    <dbReference type="NCBI Taxonomy" id="46731"/>
    <lineage>
        <taxon>Eukaryota</taxon>
        <taxon>Metazoa</taxon>
        <taxon>Cnidaria</taxon>
        <taxon>Anthozoa</taxon>
        <taxon>Hexacorallia</taxon>
        <taxon>Scleractinia</taxon>
        <taxon>Astrocoeniina</taxon>
        <taxon>Pocilloporidae</taxon>
        <taxon>Pocillopora</taxon>
    </lineage>
</organism>
<dbReference type="Pfam" id="PF10255">
    <property type="entry name" value="Paf67"/>
    <property type="match status" value="1"/>
</dbReference>
<name>A0A3M6UMU9_POCDA</name>